<comment type="caution">
    <text evidence="2">The sequence shown here is derived from an EMBL/GenBank/DDBJ whole genome shotgun (WGS) entry which is preliminary data.</text>
</comment>
<dbReference type="InterPro" id="IPR012337">
    <property type="entry name" value="RNaseH-like_sf"/>
</dbReference>
<proteinExistence type="predicted"/>
<dbReference type="OrthoDB" id="10063194at2759"/>
<name>A0A7J5X7S0_DISMA</name>
<dbReference type="PANTHER" id="PTHR45749:SF21">
    <property type="entry name" value="DUF4371 DOMAIN-CONTAINING PROTEIN"/>
    <property type="match status" value="1"/>
</dbReference>
<evidence type="ECO:0000313" key="3">
    <source>
        <dbReference type="Proteomes" id="UP000518266"/>
    </source>
</evidence>
<dbReference type="AlphaFoldDB" id="A0A7J5X7S0"/>
<sequence>MLPTALEKHCSSASPMLNIPIERLKGYCFDGASNMSGRFSGVQARLKEVCTDSLYVHCANHSLDLVLQEVGREVSLVAETLNFVQGIATVIRESSKRKELYVSMFGCDDVVNILAICPTRWCVRTIAMKRVCSSYTQLQKTLKILKDDKSVRGDARAKIGGLYKQSLKGRTLFGLLCCEVLFEPCEAVAKNLQSNNASARGALECTHLLRERIVALRDDTVVQGIESKVSAADLKMPDARQHRASKTPPRYQPEAHAMSTWRQEFFEAVDLLTAELKRRFDQDGMKIAALRENVLIEAANSRGQQQTLELEGIFQDVEKLIKLCLCMPISVASSERSFSTLRRLKTWLRSNMTQKRLTHLTLMHVHSNILDNVDVSALMRVFISATPERKARVL</sequence>
<organism evidence="2 3">
    <name type="scientific">Dissostichus mawsoni</name>
    <name type="common">Antarctic cod</name>
    <dbReference type="NCBI Taxonomy" id="36200"/>
    <lineage>
        <taxon>Eukaryota</taxon>
        <taxon>Metazoa</taxon>
        <taxon>Chordata</taxon>
        <taxon>Craniata</taxon>
        <taxon>Vertebrata</taxon>
        <taxon>Euteleostomi</taxon>
        <taxon>Actinopterygii</taxon>
        <taxon>Neopterygii</taxon>
        <taxon>Teleostei</taxon>
        <taxon>Neoteleostei</taxon>
        <taxon>Acanthomorphata</taxon>
        <taxon>Eupercaria</taxon>
        <taxon>Perciformes</taxon>
        <taxon>Notothenioidei</taxon>
        <taxon>Nototheniidae</taxon>
        <taxon>Dissostichus</taxon>
    </lineage>
</organism>
<dbReference type="EMBL" id="JAAKFY010000027">
    <property type="protein sequence ID" value="KAF3832689.1"/>
    <property type="molecule type" value="Genomic_DNA"/>
</dbReference>
<dbReference type="GO" id="GO:0046983">
    <property type="term" value="F:protein dimerization activity"/>
    <property type="evidence" value="ECO:0007669"/>
    <property type="project" value="InterPro"/>
</dbReference>
<feature type="domain" description="HAT C-terminal dimerisation" evidence="1">
    <location>
        <begin position="314"/>
        <end position="369"/>
    </location>
</feature>
<protein>
    <recommendedName>
        <fullName evidence="1">HAT C-terminal dimerisation domain-containing protein</fullName>
    </recommendedName>
</protein>
<accession>A0A7J5X7S0</accession>
<keyword evidence="3" id="KW-1185">Reference proteome</keyword>
<dbReference type="Pfam" id="PF05699">
    <property type="entry name" value="Dimer_Tnp_hAT"/>
    <property type="match status" value="1"/>
</dbReference>
<reference evidence="2 3" key="1">
    <citation type="submission" date="2020-03" db="EMBL/GenBank/DDBJ databases">
        <title>Dissostichus mawsoni Genome sequencing and assembly.</title>
        <authorList>
            <person name="Park H."/>
        </authorList>
    </citation>
    <scope>NUCLEOTIDE SEQUENCE [LARGE SCALE GENOMIC DNA]</scope>
    <source>
        <strain evidence="2">DM0001</strain>
        <tissue evidence="2">Muscle</tissue>
    </source>
</reference>
<evidence type="ECO:0000259" key="1">
    <source>
        <dbReference type="Pfam" id="PF05699"/>
    </source>
</evidence>
<gene>
    <name evidence="2" type="ORF">F7725_026354</name>
</gene>
<evidence type="ECO:0000313" key="2">
    <source>
        <dbReference type="EMBL" id="KAF3832689.1"/>
    </source>
</evidence>
<dbReference type="SUPFAM" id="SSF53098">
    <property type="entry name" value="Ribonuclease H-like"/>
    <property type="match status" value="1"/>
</dbReference>
<dbReference type="Proteomes" id="UP000518266">
    <property type="component" value="Unassembled WGS sequence"/>
</dbReference>
<dbReference type="InterPro" id="IPR008906">
    <property type="entry name" value="HATC_C_dom"/>
</dbReference>
<dbReference type="PANTHER" id="PTHR45749">
    <property type="match status" value="1"/>
</dbReference>